<evidence type="ECO:0000313" key="2">
    <source>
        <dbReference type="Proteomes" id="UP000241986"/>
    </source>
</evidence>
<protein>
    <submittedName>
        <fullName evidence="1">Uncharacterized protein</fullName>
    </submittedName>
</protein>
<comment type="caution">
    <text evidence="1">The sequence shown here is derived from an EMBL/GenBank/DDBJ whole genome shotgun (WGS) entry which is preliminary data.</text>
</comment>
<dbReference type="EMBL" id="PZKL01000024">
    <property type="protein sequence ID" value="PTH81118.1"/>
    <property type="molecule type" value="Genomic_DNA"/>
</dbReference>
<dbReference type="AlphaFoldDB" id="A0A2T4N2S4"/>
<sequence length="66" mass="7352">MELTRGSAPVRQPRPAADRAARLSLHAIASLYHTIQLPAGLPHTAHKKTGPPKWACCYLCDREYRT</sequence>
<accession>A0A2T4N2S4</accession>
<reference evidence="1 2" key="1">
    <citation type="submission" date="2018-03" db="EMBL/GenBank/DDBJ databases">
        <title>Aeromonas veronii whole genome sequencing and analysis.</title>
        <authorList>
            <person name="Xie H."/>
            <person name="Liu T."/>
            <person name="Wang K."/>
        </authorList>
    </citation>
    <scope>NUCLEOTIDE SEQUENCE [LARGE SCALE GENOMIC DNA]</scope>
    <source>
        <strain evidence="1 2">XH.VA.1</strain>
    </source>
</reference>
<organism evidence="1 2">
    <name type="scientific">Aeromonas veronii</name>
    <dbReference type="NCBI Taxonomy" id="654"/>
    <lineage>
        <taxon>Bacteria</taxon>
        <taxon>Pseudomonadati</taxon>
        <taxon>Pseudomonadota</taxon>
        <taxon>Gammaproteobacteria</taxon>
        <taxon>Aeromonadales</taxon>
        <taxon>Aeromonadaceae</taxon>
        <taxon>Aeromonas</taxon>
    </lineage>
</organism>
<evidence type="ECO:0000313" key="1">
    <source>
        <dbReference type="EMBL" id="PTH81118.1"/>
    </source>
</evidence>
<name>A0A2T4N2S4_AERVE</name>
<dbReference type="Proteomes" id="UP000241986">
    <property type="component" value="Unassembled WGS sequence"/>
</dbReference>
<gene>
    <name evidence="1" type="ORF">DAA48_10095</name>
</gene>
<proteinExistence type="predicted"/>